<evidence type="ECO:0000313" key="1">
    <source>
        <dbReference type="EMBL" id="CAB4153230.1"/>
    </source>
</evidence>
<name>A0A6J5N819_9CAUD</name>
<sequence>MANALLDFLQGASNSAASTVSAPVDGLAWLLRKAGLKIPENALGGSDWMAQQGLTREPQNKLAGILGESIGGVLPFAASAKAPQIAHGLLKVGN</sequence>
<accession>A0A6J5N819</accession>
<reference evidence="1" key="1">
    <citation type="submission" date="2020-04" db="EMBL/GenBank/DDBJ databases">
        <authorList>
            <person name="Chiriac C."/>
            <person name="Salcher M."/>
            <person name="Ghai R."/>
            <person name="Kavagutti S V."/>
        </authorList>
    </citation>
    <scope>NUCLEOTIDE SEQUENCE</scope>
</reference>
<protein>
    <submittedName>
        <fullName evidence="1">Uncharacterized protein</fullName>
    </submittedName>
</protein>
<gene>
    <name evidence="1" type="ORF">UFOVP607_58</name>
</gene>
<dbReference type="EMBL" id="LR796581">
    <property type="protein sequence ID" value="CAB4153230.1"/>
    <property type="molecule type" value="Genomic_DNA"/>
</dbReference>
<proteinExistence type="predicted"/>
<organism evidence="1">
    <name type="scientific">uncultured Caudovirales phage</name>
    <dbReference type="NCBI Taxonomy" id="2100421"/>
    <lineage>
        <taxon>Viruses</taxon>
        <taxon>Duplodnaviria</taxon>
        <taxon>Heunggongvirae</taxon>
        <taxon>Uroviricota</taxon>
        <taxon>Caudoviricetes</taxon>
        <taxon>Peduoviridae</taxon>
        <taxon>Maltschvirus</taxon>
        <taxon>Maltschvirus maltsch</taxon>
    </lineage>
</organism>